<feature type="transmembrane region" description="Helical" evidence="1">
    <location>
        <begin position="30"/>
        <end position="51"/>
    </location>
</feature>
<reference evidence="2" key="1">
    <citation type="submission" date="2022-11" db="EMBL/GenBank/DDBJ databases">
        <title>Genome Resource of Sclerotinia nivalis Strain SnTB1, a Plant Pathogen Isolated from American Ginseng.</title>
        <authorList>
            <person name="Fan S."/>
        </authorList>
    </citation>
    <scope>NUCLEOTIDE SEQUENCE</scope>
    <source>
        <strain evidence="2">SnTB1</strain>
    </source>
</reference>
<evidence type="ECO:0000313" key="2">
    <source>
        <dbReference type="EMBL" id="KAJ8067969.1"/>
    </source>
</evidence>
<evidence type="ECO:0000256" key="1">
    <source>
        <dbReference type="SAM" id="Phobius"/>
    </source>
</evidence>
<proteinExistence type="predicted"/>
<keyword evidence="1" id="KW-0472">Membrane</keyword>
<gene>
    <name evidence="2" type="ORF">OCU04_003549</name>
</gene>
<organism evidence="2 3">
    <name type="scientific">Sclerotinia nivalis</name>
    <dbReference type="NCBI Taxonomy" id="352851"/>
    <lineage>
        <taxon>Eukaryota</taxon>
        <taxon>Fungi</taxon>
        <taxon>Dikarya</taxon>
        <taxon>Ascomycota</taxon>
        <taxon>Pezizomycotina</taxon>
        <taxon>Leotiomycetes</taxon>
        <taxon>Helotiales</taxon>
        <taxon>Sclerotiniaceae</taxon>
        <taxon>Sclerotinia</taxon>
    </lineage>
</organism>
<dbReference type="Proteomes" id="UP001152300">
    <property type="component" value="Unassembled WGS sequence"/>
</dbReference>
<protein>
    <submittedName>
        <fullName evidence="2">Uncharacterized protein</fullName>
    </submittedName>
</protein>
<sequence>MGIHAPPKPIYQQRFTLCDSRPSCLTIISFSHLVFIGWLWGLCVWVSRIVLELLAYHSQSIPTLVFPSSKSFRHSQSRHIFGLNRSQNNIPATKKGAIGFAKNTISSVNIPSTSEKYGRKAFHGLQLWGLTYR</sequence>
<comment type="caution">
    <text evidence="2">The sequence shown here is derived from an EMBL/GenBank/DDBJ whole genome shotgun (WGS) entry which is preliminary data.</text>
</comment>
<keyword evidence="1" id="KW-0812">Transmembrane</keyword>
<dbReference type="AlphaFoldDB" id="A0A9X0DLY5"/>
<keyword evidence="3" id="KW-1185">Reference proteome</keyword>
<dbReference type="EMBL" id="JAPEIS010000003">
    <property type="protein sequence ID" value="KAJ8067969.1"/>
    <property type="molecule type" value="Genomic_DNA"/>
</dbReference>
<accession>A0A9X0DLY5</accession>
<evidence type="ECO:0000313" key="3">
    <source>
        <dbReference type="Proteomes" id="UP001152300"/>
    </source>
</evidence>
<name>A0A9X0DLY5_9HELO</name>
<keyword evidence="1" id="KW-1133">Transmembrane helix</keyword>